<evidence type="ECO:0000313" key="1">
    <source>
        <dbReference type="EnsemblMetazoa" id="OVOC5398.1"/>
    </source>
</evidence>
<protein>
    <submittedName>
        <fullName evidence="1">Uncharacterized protein</fullName>
    </submittedName>
</protein>
<accession>A0A8R1TVH9</accession>
<reference evidence="1" key="2">
    <citation type="submission" date="2022-06" db="UniProtKB">
        <authorList>
            <consortium name="EnsemblMetazoa"/>
        </authorList>
    </citation>
    <scope>IDENTIFICATION</scope>
</reference>
<organism evidence="1 2">
    <name type="scientific">Onchocerca volvulus</name>
    <dbReference type="NCBI Taxonomy" id="6282"/>
    <lineage>
        <taxon>Eukaryota</taxon>
        <taxon>Metazoa</taxon>
        <taxon>Ecdysozoa</taxon>
        <taxon>Nematoda</taxon>
        <taxon>Chromadorea</taxon>
        <taxon>Rhabditida</taxon>
        <taxon>Spirurina</taxon>
        <taxon>Spiruromorpha</taxon>
        <taxon>Filarioidea</taxon>
        <taxon>Onchocercidae</taxon>
        <taxon>Onchocerca</taxon>
    </lineage>
</organism>
<dbReference type="AlphaFoldDB" id="A0A8R1TVH9"/>
<dbReference type="EnsemblMetazoa" id="OVOC5398.1">
    <property type="protein sequence ID" value="OVOC5398.1"/>
    <property type="gene ID" value="WBGene00242207"/>
</dbReference>
<keyword evidence="2" id="KW-1185">Reference proteome</keyword>
<proteinExistence type="predicted"/>
<dbReference type="Proteomes" id="UP000024404">
    <property type="component" value="Unassembled WGS sequence"/>
</dbReference>
<reference evidence="2" key="1">
    <citation type="submission" date="2013-10" db="EMBL/GenBank/DDBJ databases">
        <title>Genome sequencing of Onchocerca volvulus.</title>
        <authorList>
            <person name="Cotton J."/>
            <person name="Tsai J."/>
            <person name="Stanley E."/>
            <person name="Tracey A."/>
            <person name="Holroyd N."/>
            <person name="Lustigman S."/>
            <person name="Berriman M."/>
        </authorList>
    </citation>
    <scope>NUCLEOTIDE SEQUENCE</scope>
</reference>
<name>A0A8R1TVH9_ONCVO</name>
<dbReference type="EMBL" id="CMVM020000154">
    <property type="status" value="NOT_ANNOTATED_CDS"/>
    <property type="molecule type" value="Genomic_DNA"/>
</dbReference>
<sequence length="97" mass="11276">MLINSDVLKFEKIKLVIQRLVIPNNVTRKIQQDSSALLNTRGHKERQEEIRITNFTAPESNKCFIMYKKKKKKGKTKVKLRMEEINIPITSLSSGFT</sequence>
<evidence type="ECO:0000313" key="2">
    <source>
        <dbReference type="Proteomes" id="UP000024404"/>
    </source>
</evidence>